<dbReference type="AlphaFoldDB" id="A0A0F9SZ38"/>
<dbReference type="EMBL" id="LAZR01000330">
    <property type="protein sequence ID" value="KKN74220.1"/>
    <property type="molecule type" value="Genomic_DNA"/>
</dbReference>
<reference evidence="1" key="1">
    <citation type="journal article" date="2015" name="Nature">
        <title>Complex archaea that bridge the gap between prokaryotes and eukaryotes.</title>
        <authorList>
            <person name="Spang A."/>
            <person name="Saw J.H."/>
            <person name="Jorgensen S.L."/>
            <person name="Zaremba-Niedzwiedzka K."/>
            <person name="Martijn J."/>
            <person name="Lind A.E."/>
            <person name="van Eijk R."/>
            <person name="Schleper C."/>
            <person name="Guy L."/>
            <person name="Ettema T.J."/>
        </authorList>
    </citation>
    <scope>NUCLEOTIDE SEQUENCE</scope>
</reference>
<gene>
    <name evidence="1" type="ORF">LCGC14_0393060</name>
</gene>
<sequence length="69" mass="8077">MYKLIVKTEVGALPYDAEKHNQLVLDSVLRQHPKDRDDMADAKSIVDWMDRYIPALLYSEIARQMRDSI</sequence>
<comment type="caution">
    <text evidence="1">The sequence shown here is derived from an EMBL/GenBank/DDBJ whole genome shotgun (WGS) entry which is preliminary data.</text>
</comment>
<protein>
    <submittedName>
        <fullName evidence="1">Uncharacterized protein</fullName>
    </submittedName>
</protein>
<proteinExistence type="predicted"/>
<evidence type="ECO:0000313" key="1">
    <source>
        <dbReference type="EMBL" id="KKN74220.1"/>
    </source>
</evidence>
<accession>A0A0F9SZ38</accession>
<name>A0A0F9SZ38_9ZZZZ</name>
<organism evidence="1">
    <name type="scientific">marine sediment metagenome</name>
    <dbReference type="NCBI Taxonomy" id="412755"/>
    <lineage>
        <taxon>unclassified sequences</taxon>
        <taxon>metagenomes</taxon>
        <taxon>ecological metagenomes</taxon>
    </lineage>
</organism>